<proteinExistence type="predicted"/>
<name>A0A7K1SXR0_9SPHI</name>
<evidence type="ECO:0000313" key="1">
    <source>
        <dbReference type="EMBL" id="MVN22115.1"/>
    </source>
</evidence>
<gene>
    <name evidence="1" type="ORF">GO621_11290</name>
</gene>
<dbReference type="EMBL" id="WPIK01000009">
    <property type="protein sequence ID" value="MVN22115.1"/>
    <property type="molecule type" value="Genomic_DNA"/>
</dbReference>
<organism evidence="1 2">
    <name type="scientific">Mucilaginibacter arboris</name>
    <dbReference type="NCBI Taxonomy" id="2682090"/>
    <lineage>
        <taxon>Bacteria</taxon>
        <taxon>Pseudomonadati</taxon>
        <taxon>Bacteroidota</taxon>
        <taxon>Sphingobacteriia</taxon>
        <taxon>Sphingobacteriales</taxon>
        <taxon>Sphingobacteriaceae</taxon>
        <taxon>Mucilaginibacter</taxon>
    </lineage>
</organism>
<evidence type="ECO:0000313" key="2">
    <source>
        <dbReference type="Proteomes" id="UP000462014"/>
    </source>
</evidence>
<dbReference type="RefSeq" id="WP_157567052.1">
    <property type="nucleotide sequence ID" value="NZ_WPIK01000009.1"/>
</dbReference>
<keyword evidence="2" id="KW-1185">Reference proteome</keyword>
<sequence length="87" mass="9764">MSVEIEPKFLKVISKLPHYFDPTRSESVPEGLIGAEIINFGTTEEPELFEGGGLVIDYKKTGSNDIWRLILSFNDSGMWIEFNGIKA</sequence>
<comment type="caution">
    <text evidence="1">The sequence shown here is derived from an EMBL/GenBank/DDBJ whole genome shotgun (WGS) entry which is preliminary data.</text>
</comment>
<accession>A0A7K1SXR0</accession>
<protein>
    <submittedName>
        <fullName evidence="1">Uncharacterized protein</fullName>
    </submittedName>
</protein>
<dbReference type="AlphaFoldDB" id="A0A7K1SXR0"/>
<dbReference type="Proteomes" id="UP000462014">
    <property type="component" value="Unassembled WGS sequence"/>
</dbReference>
<reference evidence="1 2" key="1">
    <citation type="submission" date="2019-12" db="EMBL/GenBank/DDBJ databases">
        <title>Mucilaginibacter sp. HMF7410 genome sequencing and assembly.</title>
        <authorList>
            <person name="Kang H."/>
            <person name="Cha I."/>
            <person name="Kim H."/>
            <person name="Joh K."/>
        </authorList>
    </citation>
    <scope>NUCLEOTIDE SEQUENCE [LARGE SCALE GENOMIC DNA]</scope>
    <source>
        <strain evidence="1 2">HMF7410</strain>
    </source>
</reference>